<organism evidence="1 2">
    <name type="scientific">Kribbella caucasensis</name>
    <dbReference type="NCBI Taxonomy" id="2512215"/>
    <lineage>
        <taxon>Bacteria</taxon>
        <taxon>Bacillati</taxon>
        <taxon>Actinomycetota</taxon>
        <taxon>Actinomycetes</taxon>
        <taxon>Propionibacteriales</taxon>
        <taxon>Kribbellaceae</taxon>
        <taxon>Kribbella</taxon>
    </lineage>
</organism>
<keyword evidence="2" id="KW-1185">Reference proteome</keyword>
<sequence length="221" mass="24687">MTGLITVAHRAGNDLSAVRQALDSGVHLVEADVHLFRGRLEMRHHKSLGPWFLWDAGKLERRGRVVVPELRRLIEAIDGDHRLMLDLKGVHPWLAGRVARTLHELAPGTPFTVCTQHWWMVRAFRSYPQVRVVLSAGSRRGLRRLRRRLHGSPVYGVSVHRRLLSPATVNRLRDGVEVVMTWPVDTPDGLAHARHLGVGGVISKNSALLDDVLAGAGRQLN</sequence>
<proteinExistence type="predicted"/>
<dbReference type="RefSeq" id="WP_202869740.1">
    <property type="nucleotide sequence ID" value="NZ_SNWQ01000012.1"/>
</dbReference>
<gene>
    <name evidence="1" type="ORF">EV643_112274</name>
</gene>
<dbReference type="GO" id="GO:0006629">
    <property type="term" value="P:lipid metabolic process"/>
    <property type="evidence" value="ECO:0007669"/>
    <property type="project" value="InterPro"/>
</dbReference>
<dbReference type="Proteomes" id="UP000295388">
    <property type="component" value="Unassembled WGS sequence"/>
</dbReference>
<dbReference type="AlphaFoldDB" id="A0A4R6K8P9"/>
<protein>
    <submittedName>
        <fullName evidence="1">Glycerophosphoryl diester phosphodiesterase</fullName>
    </submittedName>
</protein>
<comment type="caution">
    <text evidence="1">The sequence shown here is derived from an EMBL/GenBank/DDBJ whole genome shotgun (WGS) entry which is preliminary data.</text>
</comment>
<reference evidence="1 2" key="1">
    <citation type="submission" date="2019-03" db="EMBL/GenBank/DDBJ databases">
        <title>Genomic Encyclopedia of Type Strains, Phase III (KMG-III): the genomes of soil and plant-associated and newly described type strains.</title>
        <authorList>
            <person name="Whitman W."/>
        </authorList>
    </citation>
    <scope>NUCLEOTIDE SEQUENCE [LARGE SCALE GENOMIC DNA]</scope>
    <source>
        <strain evidence="1 2">VKM Ac-2527</strain>
    </source>
</reference>
<dbReference type="GO" id="GO:0008081">
    <property type="term" value="F:phosphoric diester hydrolase activity"/>
    <property type="evidence" value="ECO:0007669"/>
    <property type="project" value="InterPro"/>
</dbReference>
<dbReference type="SUPFAM" id="SSF51695">
    <property type="entry name" value="PLC-like phosphodiesterases"/>
    <property type="match status" value="1"/>
</dbReference>
<name>A0A4R6K8P9_9ACTN</name>
<dbReference type="EMBL" id="SNWQ01000012">
    <property type="protein sequence ID" value="TDO45944.1"/>
    <property type="molecule type" value="Genomic_DNA"/>
</dbReference>
<dbReference type="Gene3D" id="3.20.20.190">
    <property type="entry name" value="Phosphatidylinositol (PI) phosphodiesterase"/>
    <property type="match status" value="1"/>
</dbReference>
<evidence type="ECO:0000313" key="2">
    <source>
        <dbReference type="Proteomes" id="UP000295388"/>
    </source>
</evidence>
<accession>A0A4R6K8P9</accession>
<evidence type="ECO:0000313" key="1">
    <source>
        <dbReference type="EMBL" id="TDO45944.1"/>
    </source>
</evidence>
<dbReference type="InterPro" id="IPR017946">
    <property type="entry name" value="PLC-like_Pdiesterase_TIM-brl"/>
</dbReference>